<dbReference type="Pfam" id="PF07690">
    <property type="entry name" value="MFS_1"/>
    <property type="match status" value="1"/>
</dbReference>
<feature type="transmembrane region" description="Helical" evidence="4">
    <location>
        <begin position="217"/>
        <end position="240"/>
    </location>
</feature>
<dbReference type="AlphaFoldDB" id="A0A443S9Q1"/>
<sequence>MVITPLVFNSFLSNVESDAHDDQCLSSENETAVDIVNATSNQKPFGELHTSEIWIPHLVIGIFMVINGILCIILELQRLNVEKNETDKKNECEEENVSLKQTHVEKSHENKVQAQHSKLYRVSFVTVMCILIATYWGFASSFVQFWITFVMFLDMNISKNRAVMMLSAFSFAAVVGNFIAMLIATKVKSMPMLIAVNILTIVSVVICIFGANGSETLLWVGCIMCSLCSSNYYSSAYNLLEEKVGVTNLIGSLYAIAAASLNAIGLPILIANFIECSPSIFLYFTTISISVVFLLLLVLFVLSYGKEDLRQETKDESDEIKEKSSEVYIRKYSMRRVSVGGIAL</sequence>
<dbReference type="InterPro" id="IPR011701">
    <property type="entry name" value="MFS"/>
</dbReference>
<proteinExistence type="predicted"/>
<dbReference type="EMBL" id="NCKV01005158">
    <property type="protein sequence ID" value="RWS24252.1"/>
    <property type="molecule type" value="Genomic_DNA"/>
</dbReference>
<keyword evidence="6" id="KW-1185">Reference proteome</keyword>
<feature type="transmembrane region" description="Helical" evidence="4">
    <location>
        <begin position="53"/>
        <end position="74"/>
    </location>
</feature>
<feature type="transmembrane region" description="Helical" evidence="4">
    <location>
        <begin position="163"/>
        <end position="185"/>
    </location>
</feature>
<dbReference type="Gene3D" id="1.20.1250.20">
    <property type="entry name" value="MFS general substrate transporter like domains"/>
    <property type="match status" value="1"/>
</dbReference>
<evidence type="ECO:0000256" key="2">
    <source>
        <dbReference type="ARBA" id="ARBA00022989"/>
    </source>
</evidence>
<evidence type="ECO:0000256" key="1">
    <source>
        <dbReference type="ARBA" id="ARBA00022692"/>
    </source>
</evidence>
<organism evidence="5 6">
    <name type="scientific">Leptotrombidium deliense</name>
    <dbReference type="NCBI Taxonomy" id="299467"/>
    <lineage>
        <taxon>Eukaryota</taxon>
        <taxon>Metazoa</taxon>
        <taxon>Ecdysozoa</taxon>
        <taxon>Arthropoda</taxon>
        <taxon>Chelicerata</taxon>
        <taxon>Arachnida</taxon>
        <taxon>Acari</taxon>
        <taxon>Acariformes</taxon>
        <taxon>Trombidiformes</taxon>
        <taxon>Prostigmata</taxon>
        <taxon>Anystina</taxon>
        <taxon>Parasitengona</taxon>
        <taxon>Trombiculoidea</taxon>
        <taxon>Trombiculidae</taxon>
        <taxon>Leptotrombidium</taxon>
    </lineage>
</organism>
<name>A0A443S9Q1_9ACAR</name>
<dbReference type="PANTHER" id="PTHR23121">
    <property type="entry name" value="SODIUM-DEPENDENT GLUCOSE TRANSPORTER 1"/>
    <property type="match status" value="1"/>
</dbReference>
<reference evidence="5 6" key="1">
    <citation type="journal article" date="2018" name="Gigascience">
        <title>Genomes of trombidid mites reveal novel predicted allergens and laterally-transferred genes associated with secondary metabolism.</title>
        <authorList>
            <person name="Dong X."/>
            <person name="Chaisiri K."/>
            <person name="Xia D."/>
            <person name="Armstrong S.D."/>
            <person name="Fang Y."/>
            <person name="Donnelly M.J."/>
            <person name="Kadowaki T."/>
            <person name="McGarry J.W."/>
            <person name="Darby A.C."/>
            <person name="Makepeace B.L."/>
        </authorList>
    </citation>
    <scope>NUCLEOTIDE SEQUENCE [LARGE SCALE GENOMIC DNA]</scope>
    <source>
        <strain evidence="5">UoL-UT</strain>
    </source>
</reference>
<feature type="transmembrane region" description="Helical" evidence="4">
    <location>
        <begin position="252"/>
        <end position="274"/>
    </location>
</feature>
<evidence type="ECO:0000313" key="6">
    <source>
        <dbReference type="Proteomes" id="UP000288716"/>
    </source>
</evidence>
<gene>
    <name evidence="5" type="ORF">B4U80_13246</name>
</gene>
<dbReference type="InterPro" id="IPR036259">
    <property type="entry name" value="MFS_trans_sf"/>
</dbReference>
<feature type="transmembrane region" description="Helical" evidence="4">
    <location>
        <begin position="280"/>
        <end position="304"/>
    </location>
</feature>
<keyword evidence="1 4" id="KW-0812">Transmembrane</keyword>
<comment type="caution">
    <text evidence="5">The sequence shown here is derived from an EMBL/GenBank/DDBJ whole genome shotgun (WGS) entry which is preliminary data.</text>
</comment>
<dbReference type="STRING" id="299467.A0A443S9Q1"/>
<evidence type="ECO:0000313" key="5">
    <source>
        <dbReference type="EMBL" id="RWS24252.1"/>
    </source>
</evidence>
<keyword evidence="2 4" id="KW-1133">Transmembrane helix</keyword>
<dbReference type="GO" id="GO:0022857">
    <property type="term" value="F:transmembrane transporter activity"/>
    <property type="evidence" value="ECO:0007669"/>
    <property type="project" value="InterPro"/>
</dbReference>
<feature type="transmembrane region" description="Helical" evidence="4">
    <location>
        <begin position="119"/>
        <end position="143"/>
    </location>
</feature>
<dbReference type="SUPFAM" id="SSF103473">
    <property type="entry name" value="MFS general substrate transporter"/>
    <property type="match status" value="1"/>
</dbReference>
<keyword evidence="3 4" id="KW-0472">Membrane</keyword>
<keyword evidence="5" id="KW-0813">Transport</keyword>
<protein>
    <submittedName>
        <fullName evidence="5">Sodium-dependent glucose transporter-like protein 1</fullName>
    </submittedName>
</protein>
<evidence type="ECO:0000256" key="3">
    <source>
        <dbReference type="ARBA" id="ARBA00023136"/>
    </source>
</evidence>
<dbReference type="Proteomes" id="UP000288716">
    <property type="component" value="Unassembled WGS sequence"/>
</dbReference>
<feature type="transmembrane region" description="Helical" evidence="4">
    <location>
        <begin position="192"/>
        <end position="211"/>
    </location>
</feature>
<accession>A0A443S9Q1</accession>
<dbReference type="PANTHER" id="PTHR23121:SF9">
    <property type="entry name" value="SODIUM-DEPENDENT GLUCOSE TRANSPORTER 1"/>
    <property type="match status" value="1"/>
</dbReference>
<keyword evidence="5" id="KW-0762">Sugar transport</keyword>
<evidence type="ECO:0000256" key="4">
    <source>
        <dbReference type="SAM" id="Phobius"/>
    </source>
</evidence>
<dbReference type="VEuPathDB" id="VectorBase:LDEU007788"/>